<dbReference type="Pfam" id="PF00488">
    <property type="entry name" value="MutS_V"/>
    <property type="match status" value="1"/>
</dbReference>
<proteinExistence type="predicted"/>
<dbReference type="InterPro" id="IPR045076">
    <property type="entry name" value="MutS"/>
</dbReference>
<dbReference type="GO" id="GO:0005524">
    <property type="term" value="F:ATP binding"/>
    <property type="evidence" value="ECO:0007669"/>
    <property type="project" value="UniProtKB-KW"/>
</dbReference>
<dbReference type="AlphaFoldDB" id="A0A6C0ANM9"/>
<dbReference type="PANTHER" id="PTHR11361">
    <property type="entry name" value="DNA MISMATCH REPAIR PROTEIN MUTS FAMILY MEMBER"/>
    <property type="match status" value="1"/>
</dbReference>
<accession>A0A6C0ANM9</accession>
<evidence type="ECO:0000256" key="1">
    <source>
        <dbReference type="ARBA" id="ARBA00022741"/>
    </source>
</evidence>
<keyword evidence="2" id="KW-0067">ATP-binding</keyword>
<organism evidence="6">
    <name type="scientific">viral metagenome</name>
    <dbReference type="NCBI Taxonomy" id="1070528"/>
    <lineage>
        <taxon>unclassified sequences</taxon>
        <taxon>metagenomes</taxon>
        <taxon>organismal metagenomes</taxon>
    </lineage>
</organism>
<dbReference type="InterPro" id="IPR027417">
    <property type="entry name" value="P-loop_NTPase"/>
</dbReference>
<sequence>MEIQHVLQECRIEAVLESIGIKSQSSKDLFNEQAKKWSSNLKRLRARSDAWKILKSSPGSTGSSSSSSSSSSSNSPDSWLQHLPALLENEVTIRSIDPATASESQKEDWSQILFSGEWDSLNFLPFILMYVALSKIFLAPMIAWTMPFMSIILPFFALKFVYGLPITWEMYWQQMSPMIFGRAGQEITLSTLLQWGSMLVSYAHGMYLPYTNAVHCYKIDQLMIKGSKAVVDTVTRLRNIAEIWMSMGLKKPWSFPDPSSLGDERQILAWLVQDPNLLPQIYRAIGQVELTAAFCQSKTLVPVEWSESIVPMCKMVNAVDPLLEEEKRVPFTLIMSRGQHHAICTGPNRGGKSTFLRSALTNLVLAHTWGVAFAEQCIMTPVEWIISSLRLEDRPGQASLFEREVTVAGDIVKLIRANKTRGWVIIDELFHTTNPPDAATASQIFLRQLWSSEMVTSIVSTHLFSHAENAPANVQRLCVDSELNEATGHILYKYQVTQGINTMSSVRELLVESGVVV</sequence>
<dbReference type="SMART" id="SM00534">
    <property type="entry name" value="MUTSac"/>
    <property type="match status" value="1"/>
</dbReference>
<dbReference type="GO" id="GO:0006298">
    <property type="term" value="P:mismatch repair"/>
    <property type="evidence" value="ECO:0007669"/>
    <property type="project" value="InterPro"/>
</dbReference>
<feature type="region of interest" description="Disordered" evidence="4">
    <location>
        <begin position="55"/>
        <end position="78"/>
    </location>
</feature>
<dbReference type="GO" id="GO:0030983">
    <property type="term" value="F:mismatched DNA binding"/>
    <property type="evidence" value="ECO:0007669"/>
    <property type="project" value="InterPro"/>
</dbReference>
<reference evidence="6" key="1">
    <citation type="journal article" date="2020" name="Nature">
        <title>Giant virus diversity and host interactions through global metagenomics.</title>
        <authorList>
            <person name="Schulz F."/>
            <person name="Roux S."/>
            <person name="Paez-Espino D."/>
            <person name="Jungbluth S."/>
            <person name="Walsh D.A."/>
            <person name="Denef V.J."/>
            <person name="McMahon K.D."/>
            <person name="Konstantinidis K.T."/>
            <person name="Eloe-Fadrosh E.A."/>
            <person name="Kyrpides N.C."/>
            <person name="Woyke T."/>
        </authorList>
    </citation>
    <scope>NUCLEOTIDE SEQUENCE</scope>
    <source>
        <strain evidence="6">GVMAG-S-1101161-73</strain>
    </source>
</reference>
<dbReference type="GO" id="GO:0140664">
    <property type="term" value="F:ATP-dependent DNA damage sensor activity"/>
    <property type="evidence" value="ECO:0007669"/>
    <property type="project" value="InterPro"/>
</dbReference>
<evidence type="ECO:0000256" key="4">
    <source>
        <dbReference type="SAM" id="MobiDB-lite"/>
    </source>
</evidence>
<dbReference type="Gene3D" id="3.40.50.300">
    <property type="entry name" value="P-loop containing nucleotide triphosphate hydrolases"/>
    <property type="match status" value="1"/>
</dbReference>
<dbReference type="EMBL" id="MN740735">
    <property type="protein sequence ID" value="QHS81368.1"/>
    <property type="molecule type" value="Genomic_DNA"/>
</dbReference>
<keyword evidence="1" id="KW-0547">Nucleotide-binding</keyword>
<name>A0A6C0ANM9_9ZZZZ</name>
<dbReference type="InterPro" id="IPR000432">
    <property type="entry name" value="DNA_mismatch_repair_MutS_C"/>
</dbReference>
<evidence type="ECO:0000256" key="2">
    <source>
        <dbReference type="ARBA" id="ARBA00022840"/>
    </source>
</evidence>
<evidence type="ECO:0000259" key="5">
    <source>
        <dbReference type="SMART" id="SM00534"/>
    </source>
</evidence>
<feature type="compositionally biased region" description="Low complexity" evidence="4">
    <location>
        <begin position="56"/>
        <end position="78"/>
    </location>
</feature>
<evidence type="ECO:0000313" key="6">
    <source>
        <dbReference type="EMBL" id="QHS81368.1"/>
    </source>
</evidence>
<protein>
    <recommendedName>
        <fullName evidence="5">DNA mismatch repair proteins mutS family domain-containing protein</fullName>
    </recommendedName>
</protein>
<dbReference type="SUPFAM" id="SSF52540">
    <property type="entry name" value="P-loop containing nucleoside triphosphate hydrolases"/>
    <property type="match status" value="1"/>
</dbReference>
<feature type="domain" description="DNA mismatch repair proteins mutS family" evidence="5">
    <location>
        <begin position="339"/>
        <end position="514"/>
    </location>
</feature>
<evidence type="ECO:0000256" key="3">
    <source>
        <dbReference type="ARBA" id="ARBA00023125"/>
    </source>
</evidence>
<dbReference type="GO" id="GO:0005829">
    <property type="term" value="C:cytosol"/>
    <property type="evidence" value="ECO:0007669"/>
    <property type="project" value="TreeGrafter"/>
</dbReference>
<keyword evidence="3" id="KW-0238">DNA-binding</keyword>
<dbReference type="PANTHER" id="PTHR11361:SF99">
    <property type="entry name" value="DNA MISMATCH REPAIR PROTEIN"/>
    <property type="match status" value="1"/>
</dbReference>